<dbReference type="GO" id="GO:0006355">
    <property type="term" value="P:regulation of DNA-templated transcription"/>
    <property type="evidence" value="ECO:0007669"/>
    <property type="project" value="InterPro"/>
</dbReference>
<dbReference type="InterPro" id="IPR019734">
    <property type="entry name" value="TPR_rpt"/>
</dbReference>
<dbReference type="SMART" id="SM00028">
    <property type="entry name" value="TPR"/>
    <property type="match status" value="5"/>
</dbReference>
<evidence type="ECO:0000256" key="1">
    <source>
        <dbReference type="PROSITE-ProRule" id="PRU00339"/>
    </source>
</evidence>
<feature type="chain" id="PRO_5017026366" description="HTH luxR-type domain-containing protein" evidence="3">
    <location>
        <begin position="23"/>
        <end position="624"/>
    </location>
</feature>
<dbReference type="Gene3D" id="1.10.10.10">
    <property type="entry name" value="Winged helix-like DNA-binding domain superfamily/Winged helix DNA-binding domain"/>
    <property type="match status" value="1"/>
</dbReference>
<gene>
    <name evidence="4" type="ORF">AHMF7616_02995</name>
</gene>
<dbReference type="Pfam" id="PF13424">
    <property type="entry name" value="TPR_12"/>
    <property type="match status" value="2"/>
</dbReference>
<proteinExistence type="predicted"/>
<keyword evidence="1" id="KW-0802">TPR repeat</keyword>
<organism evidence="4 5">
    <name type="scientific">Adhaeribacter pallidiroseus</name>
    <dbReference type="NCBI Taxonomy" id="2072847"/>
    <lineage>
        <taxon>Bacteria</taxon>
        <taxon>Pseudomonadati</taxon>
        <taxon>Bacteroidota</taxon>
        <taxon>Cytophagia</taxon>
        <taxon>Cytophagales</taxon>
        <taxon>Hymenobacteraceae</taxon>
        <taxon>Adhaeribacter</taxon>
    </lineage>
</organism>
<evidence type="ECO:0008006" key="6">
    <source>
        <dbReference type="Google" id="ProtNLM"/>
    </source>
</evidence>
<accession>A0A369QJ09</accession>
<dbReference type="PROSITE" id="PS50005">
    <property type="entry name" value="TPR"/>
    <property type="match status" value="2"/>
</dbReference>
<dbReference type="SUPFAM" id="SSF46894">
    <property type="entry name" value="C-terminal effector domain of the bipartite response regulators"/>
    <property type="match status" value="1"/>
</dbReference>
<keyword evidence="5" id="KW-1185">Reference proteome</keyword>
<dbReference type="PANTHER" id="PTHR10098">
    <property type="entry name" value="RAPSYN-RELATED"/>
    <property type="match status" value="1"/>
</dbReference>
<comment type="caution">
    <text evidence="4">The sequence shown here is derived from an EMBL/GenBank/DDBJ whole genome shotgun (WGS) entry which is preliminary data.</text>
</comment>
<protein>
    <recommendedName>
        <fullName evidence="6">HTH luxR-type domain-containing protein</fullName>
    </recommendedName>
</protein>
<dbReference type="SUPFAM" id="SSF48452">
    <property type="entry name" value="TPR-like"/>
    <property type="match status" value="2"/>
</dbReference>
<keyword evidence="2" id="KW-0472">Membrane</keyword>
<dbReference type="EMBL" id="QASA01000001">
    <property type="protein sequence ID" value="RDC64382.1"/>
    <property type="molecule type" value="Genomic_DNA"/>
</dbReference>
<name>A0A369QJ09_9BACT</name>
<evidence type="ECO:0000313" key="5">
    <source>
        <dbReference type="Proteomes" id="UP000253919"/>
    </source>
</evidence>
<feature type="signal peptide" evidence="3">
    <location>
        <begin position="1"/>
        <end position="22"/>
    </location>
</feature>
<keyword evidence="2" id="KW-1133">Transmembrane helix</keyword>
<evidence type="ECO:0000256" key="2">
    <source>
        <dbReference type="SAM" id="Phobius"/>
    </source>
</evidence>
<feature type="repeat" description="TPR" evidence="1">
    <location>
        <begin position="164"/>
        <end position="197"/>
    </location>
</feature>
<sequence length="624" mass="72488">MNRILTLCSVIIICFCWFKAPAQNKTLVDSLRRVIARPLADTVKVIALGELAWEYHLHDKKEALRYAHQELELARKINFNRGIGLGYMDKGVTYSYHREYTKAIDHYLQALPFLKKANKPLLVALMHYNIAVAYSKFEASEKAIAYFLKAVDLLEKQKDWANVSQSYTGIANSYNTLKQFSNALNYHRKAVQVAKTHADYEMLAVALTDFSGTYNTLFDTNHQKAYLDSSLNCLYQVQQLLHKKLVRNPIMQPSVTFNIANNYFQQEKYLQAIPLIQQALVLARPVNLEAAICQGHTLLGKIYTRQKKYALAEKHLRQALPIALKTSPLFAADTYQALQDWAANQEKFREAYQYQREWATLKDSIYNREKVEIAEKLGLQYETEKKQARITTLEQENQWERQLQIFYLILAGLGLLLSGTVIYLLRLKQKIFTQKANLLQEAQEKAYLRQELAEQQREKLREELLLQAELNALREEQFQKEIDYKERELTTNVLLLEQQSAFLQKVKVRLATLLPQANGLTTDLQKVCKLIDNRLGNEQDFEKFMLHFEKVHPDFFNHLDQVALNGLTPADQKLSAYIRMNLSTKEMAHLLNVEPKSIQMARYRLKQKLNLPEETDLISFILQL</sequence>
<dbReference type="GO" id="GO:0003677">
    <property type="term" value="F:DNA binding"/>
    <property type="evidence" value="ECO:0007669"/>
    <property type="project" value="InterPro"/>
</dbReference>
<dbReference type="Gene3D" id="1.25.40.10">
    <property type="entry name" value="Tetratricopeptide repeat domain"/>
    <property type="match status" value="2"/>
</dbReference>
<evidence type="ECO:0000256" key="3">
    <source>
        <dbReference type="SAM" id="SignalP"/>
    </source>
</evidence>
<dbReference type="AlphaFoldDB" id="A0A369QJ09"/>
<keyword evidence="3" id="KW-0732">Signal</keyword>
<reference evidence="4 5" key="1">
    <citation type="submission" date="2018-04" db="EMBL/GenBank/DDBJ databases">
        <title>Adhaeribacter sp. HMF7616 genome sequencing and assembly.</title>
        <authorList>
            <person name="Kang H."/>
            <person name="Kang J."/>
            <person name="Cha I."/>
            <person name="Kim H."/>
            <person name="Joh K."/>
        </authorList>
    </citation>
    <scope>NUCLEOTIDE SEQUENCE [LARGE SCALE GENOMIC DNA]</scope>
    <source>
        <strain evidence="4 5">HMF7616</strain>
    </source>
</reference>
<dbReference type="Proteomes" id="UP000253919">
    <property type="component" value="Unassembled WGS sequence"/>
</dbReference>
<feature type="repeat" description="TPR" evidence="1">
    <location>
        <begin position="124"/>
        <end position="157"/>
    </location>
</feature>
<feature type="transmembrane region" description="Helical" evidence="2">
    <location>
        <begin position="405"/>
        <end position="425"/>
    </location>
</feature>
<dbReference type="InterPro" id="IPR011990">
    <property type="entry name" value="TPR-like_helical_dom_sf"/>
</dbReference>
<evidence type="ECO:0000313" key="4">
    <source>
        <dbReference type="EMBL" id="RDC64382.1"/>
    </source>
</evidence>
<dbReference type="InterPro" id="IPR016032">
    <property type="entry name" value="Sig_transdc_resp-reg_C-effctor"/>
</dbReference>
<dbReference type="InterPro" id="IPR036388">
    <property type="entry name" value="WH-like_DNA-bd_sf"/>
</dbReference>
<keyword evidence="2" id="KW-0812">Transmembrane</keyword>